<dbReference type="InterPro" id="IPR011009">
    <property type="entry name" value="Kinase-like_dom_sf"/>
</dbReference>
<dbReference type="PROSITE" id="PS50088">
    <property type="entry name" value="ANK_REPEAT"/>
    <property type="match status" value="3"/>
</dbReference>
<dbReference type="PROSITE" id="PS50297">
    <property type="entry name" value="ANK_REP_REGION"/>
    <property type="match status" value="3"/>
</dbReference>
<dbReference type="SMART" id="SM00248">
    <property type="entry name" value="ANK"/>
    <property type="match status" value="6"/>
</dbReference>
<dbReference type="EMBL" id="JAAOAN010000599">
    <property type="protein sequence ID" value="KAF5702876.1"/>
    <property type="molecule type" value="Genomic_DNA"/>
</dbReference>
<feature type="repeat" description="ANK" evidence="3">
    <location>
        <begin position="936"/>
        <end position="968"/>
    </location>
</feature>
<comment type="caution">
    <text evidence="6">The sequence shown here is derived from an EMBL/GenBank/DDBJ whole genome shotgun (WGS) entry which is preliminary data.</text>
</comment>
<feature type="repeat" description="ANK" evidence="3">
    <location>
        <begin position="618"/>
        <end position="650"/>
    </location>
</feature>
<evidence type="ECO:0000256" key="2">
    <source>
        <dbReference type="ARBA" id="ARBA00023043"/>
    </source>
</evidence>
<dbReference type="PANTHER" id="PTHR24198">
    <property type="entry name" value="ANKYRIN REPEAT AND PROTEIN KINASE DOMAIN-CONTAINING PROTEIN"/>
    <property type="match status" value="1"/>
</dbReference>
<dbReference type="SMART" id="SM00220">
    <property type="entry name" value="S_TKc"/>
    <property type="match status" value="1"/>
</dbReference>
<gene>
    <name evidence="6" type="ORF">FMUND_13302</name>
</gene>
<keyword evidence="6" id="KW-0808">Transferase</keyword>
<dbReference type="InterPro" id="IPR000719">
    <property type="entry name" value="Prot_kinase_dom"/>
</dbReference>
<dbReference type="GO" id="GO:0005524">
    <property type="term" value="F:ATP binding"/>
    <property type="evidence" value="ECO:0007669"/>
    <property type="project" value="InterPro"/>
</dbReference>
<dbReference type="GO" id="GO:0005737">
    <property type="term" value="C:cytoplasm"/>
    <property type="evidence" value="ECO:0007669"/>
    <property type="project" value="TreeGrafter"/>
</dbReference>
<keyword evidence="1" id="KW-0677">Repeat</keyword>
<dbReference type="PROSITE" id="PS50011">
    <property type="entry name" value="PROTEIN_KINASE_DOM"/>
    <property type="match status" value="1"/>
</dbReference>
<keyword evidence="7" id="KW-1185">Reference proteome</keyword>
<dbReference type="PROSITE" id="PS00108">
    <property type="entry name" value="PROTEIN_KINASE_ST"/>
    <property type="match status" value="1"/>
</dbReference>
<dbReference type="OrthoDB" id="5106200at2759"/>
<evidence type="ECO:0000259" key="5">
    <source>
        <dbReference type="PROSITE" id="PS50011"/>
    </source>
</evidence>
<dbReference type="Gene3D" id="1.10.510.10">
    <property type="entry name" value="Transferase(Phosphotransferase) domain 1"/>
    <property type="match status" value="1"/>
</dbReference>
<dbReference type="Gene3D" id="1.25.40.20">
    <property type="entry name" value="Ankyrin repeat-containing domain"/>
    <property type="match status" value="3"/>
</dbReference>
<dbReference type="SUPFAM" id="SSF48403">
    <property type="entry name" value="Ankyrin repeat"/>
    <property type="match status" value="2"/>
</dbReference>
<evidence type="ECO:0000256" key="4">
    <source>
        <dbReference type="SAM" id="MobiDB-lite"/>
    </source>
</evidence>
<evidence type="ECO:0000256" key="1">
    <source>
        <dbReference type="ARBA" id="ARBA00022737"/>
    </source>
</evidence>
<evidence type="ECO:0000313" key="6">
    <source>
        <dbReference type="EMBL" id="KAF5702876.1"/>
    </source>
</evidence>
<dbReference type="SUPFAM" id="SSF56112">
    <property type="entry name" value="Protein kinase-like (PK-like)"/>
    <property type="match status" value="1"/>
</dbReference>
<evidence type="ECO:0000313" key="7">
    <source>
        <dbReference type="Proteomes" id="UP000544331"/>
    </source>
</evidence>
<keyword evidence="2 3" id="KW-0040">ANK repeat</keyword>
<dbReference type="Pfam" id="PF12796">
    <property type="entry name" value="Ank_2"/>
    <property type="match status" value="2"/>
</dbReference>
<organism evidence="6 7">
    <name type="scientific">Fusarium mundagurra</name>
    <dbReference type="NCBI Taxonomy" id="1567541"/>
    <lineage>
        <taxon>Eukaryota</taxon>
        <taxon>Fungi</taxon>
        <taxon>Dikarya</taxon>
        <taxon>Ascomycota</taxon>
        <taxon>Pezizomycotina</taxon>
        <taxon>Sordariomycetes</taxon>
        <taxon>Hypocreomycetidae</taxon>
        <taxon>Hypocreales</taxon>
        <taxon>Nectriaceae</taxon>
        <taxon>Fusarium</taxon>
        <taxon>Fusarium fujikuroi species complex</taxon>
    </lineage>
</organism>
<name>A0A8H5Y0N2_9HYPO</name>
<feature type="repeat" description="ANK" evidence="3">
    <location>
        <begin position="1055"/>
        <end position="1087"/>
    </location>
</feature>
<reference evidence="6 7" key="1">
    <citation type="submission" date="2020-05" db="EMBL/GenBank/DDBJ databases">
        <title>Identification and distribution of gene clusters putatively required for synthesis of sphingolipid metabolism inhibitors in phylogenetically diverse species of the filamentous fungus Fusarium.</title>
        <authorList>
            <person name="Kim H.-S."/>
            <person name="Busman M."/>
            <person name="Brown D.W."/>
            <person name="Divon H."/>
            <person name="Uhlig S."/>
            <person name="Proctor R.H."/>
        </authorList>
    </citation>
    <scope>NUCLEOTIDE SEQUENCE [LARGE SCALE GENOMIC DNA]</scope>
    <source>
        <strain evidence="6 7">NRRL 66235</strain>
    </source>
</reference>
<evidence type="ECO:0000256" key="3">
    <source>
        <dbReference type="PROSITE-ProRule" id="PRU00023"/>
    </source>
</evidence>
<accession>A0A8H5Y0N2</accession>
<feature type="domain" description="Protein kinase" evidence="5">
    <location>
        <begin position="1"/>
        <end position="330"/>
    </location>
</feature>
<feature type="region of interest" description="Disordered" evidence="4">
    <location>
        <begin position="1"/>
        <end position="25"/>
    </location>
</feature>
<dbReference type="InterPro" id="IPR002110">
    <property type="entry name" value="Ankyrin_rpt"/>
</dbReference>
<proteinExistence type="predicted"/>
<dbReference type="InterPro" id="IPR008271">
    <property type="entry name" value="Ser/Thr_kinase_AS"/>
</dbReference>
<dbReference type="Pfam" id="PF00069">
    <property type="entry name" value="Pkinase"/>
    <property type="match status" value="1"/>
</dbReference>
<dbReference type="PANTHER" id="PTHR24198:SF165">
    <property type="entry name" value="ANKYRIN REPEAT-CONTAINING PROTEIN-RELATED"/>
    <property type="match status" value="1"/>
</dbReference>
<keyword evidence="6" id="KW-0418">Kinase</keyword>
<dbReference type="Proteomes" id="UP000544331">
    <property type="component" value="Unassembled WGS sequence"/>
</dbReference>
<protein>
    <submittedName>
        <fullName evidence="6">Serine threonine kinase</fullName>
    </submittedName>
</protein>
<dbReference type="GO" id="GO:0004672">
    <property type="term" value="F:protein kinase activity"/>
    <property type="evidence" value="ECO:0007669"/>
    <property type="project" value="InterPro"/>
</dbReference>
<dbReference type="InterPro" id="IPR036770">
    <property type="entry name" value="Ankyrin_rpt-contain_sf"/>
</dbReference>
<sequence length="1283" mass="142393">MPQHSEVQRPGTLAEDAVQSGGASRTTEEIDIAKLLAATNELDQYRKKNPSIVSIFALILRHDIPLIDFPARQGVSDIDGSHILKDVYSLGQGASCTVIRHETDWQSTDICPQGTLADALQHLRSYDSDLRKSHLTVDIFMGLGALHACGFAHGDIKTSNIIIREHSSRSIVAKLSDFTGTGPISTFGLASHYAFGTNIWQPPEVVFRDEGNSLDWQAADIYSLGMVVATIWTCQGYIPADGTFLDPTMPYDLDNLDDLGDKPKKMLAGIWKHQDDDAPQSLINISKRMVGDRETAPIPVFTILSHTLSRVPEQRFDAQSLIAHDLRPFAQQSGRSLTPLEPYDQILDTYEDDVSYAYGVGLLPGAASKVTQAGYQQRTRPFKEMFLRSMLETATEVHETVNIPKYVDLEYPFDSDDEELHDTLRFIDKYHVMKLLEAKVPAYFQTMANEIYISYLGGCGTRVDELSGGSWLHHTAATGISPAVHLFCSLEQSLERPLCLEAPRRLWAAFTALSGVQQSSDYLRDVDFDLYSVSTTAYRRHYWGRGSIQIVQIRDYFDSVANAIRADYSLAKKTLPSRPNQPDLKETAFHFCAATRNLEFVRFMIMEAGADVNATNLRHETPIFYATRAGNFKIASFLLEHGATVTQISTEGIGTLHCLALMDVCDSVTLTPLYLSHGASLQVKAEEELGDYTDQFPRGKGLPIMWAAAKKRYQLFSVLLRAHEQYHMGVDDVRELLEFLASLHLGEMLEETLSAVCKVTDSIPGTSDAPDIGYLQPELENLSVETKRASPVTIDQPSTLLTRYFLSILLQLASDSVVGSIQRRYLHGRRFRIAKISTLSCLLRRGADPLQIDDADEQGTDSSALSTAVYGGDHISLDLFIKHLESSGDDVLSILADCETFGGYNALVRSIYVDGRENFMFLLDKYPTLKDAVGAEGRTSLHAAATQAWTGYVDKLLDRGVNRYLRSDDGATPFIWAVMRNSNLEVADKLANGAKMNEILGPDPVSGFTAFAKVISAMTVWKTPFTDREQLDLVASIFKLVVELFPDKVDFIDTTGRTALHYAAWYGNIDAVKALLANNASLNIVVTAPKDGSESAIAGRTPLDLAVISKRSGPDSRVQQGSREIQKWQQSMHKIIELLYFKGGEPGYPASAAAAFWPDIETGQLPNISVTDSLGPRDMADRTGDAQWPRQLPWEIEPNPFTEEGLSPEDMEAVEVVESNGLSTRMPAGRLRLIQLFVGAIDRNARTANWVVRPPAPPEGFVDCVRMDWLRIQQEWRSAWKAR</sequence>